<dbReference type="PANTHER" id="PTHR43156:SF2">
    <property type="entry name" value="STAGE II SPORULATION PROTEIN E"/>
    <property type="match status" value="1"/>
</dbReference>
<evidence type="ECO:0000256" key="2">
    <source>
        <dbReference type="PROSITE-ProRule" id="PRU00169"/>
    </source>
</evidence>
<evidence type="ECO:0000256" key="1">
    <source>
        <dbReference type="ARBA" id="ARBA00022801"/>
    </source>
</evidence>
<dbReference type="GO" id="GO:0016791">
    <property type="term" value="F:phosphatase activity"/>
    <property type="evidence" value="ECO:0007669"/>
    <property type="project" value="TreeGrafter"/>
</dbReference>
<dbReference type="AlphaFoldDB" id="A0A8J3U2Q5"/>
<evidence type="ECO:0000313" key="5">
    <source>
        <dbReference type="EMBL" id="GII37284.1"/>
    </source>
</evidence>
<dbReference type="Pfam" id="PF07228">
    <property type="entry name" value="SpoIIE"/>
    <property type="match status" value="1"/>
</dbReference>
<dbReference type="SMART" id="SM00448">
    <property type="entry name" value="REC"/>
    <property type="match status" value="1"/>
</dbReference>
<keyword evidence="6" id="KW-1185">Reference proteome</keyword>
<dbReference type="Gene3D" id="3.60.40.10">
    <property type="entry name" value="PPM-type phosphatase domain"/>
    <property type="match status" value="1"/>
</dbReference>
<dbReference type="InterPro" id="IPR036457">
    <property type="entry name" value="PPM-type-like_dom_sf"/>
</dbReference>
<keyword evidence="2" id="KW-0597">Phosphoprotein</keyword>
<comment type="caution">
    <text evidence="5">The sequence shown here is derived from an EMBL/GenBank/DDBJ whole genome shotgun (WGS) entry which is preliminary data.</text>
</comment>
<feature type="compositionally biased region" description="Low complexity" evidence="3">
    <location>
        <begin position="414"/>
        <end position="423"/>
    </location>
</feature>
<dbReference type="EMBL" id="BOOP01000008">
    <property type="protein sequence ID" value="GII37284.1"/>
    <property type="molecule type" value="Genomic_DNA"/>
</dbReference>
<dbReference type="PROSITE" id="PS50110">
    <property type="entry name" value="RESPONSE_REGULATORY"/>
    <property type="match status" value="1"/>
</dbReference>
<organism evidence="5 6">
    <name type="scientific">Planotetraspora phitsanulokensis</name>
    <dbReference type="NCBI Taxonomy" id="575192"/>
    <lineage>
        <taxon>Bacteria</taxon>
        <taxon>Bacillati</taxon>
        <taxon>Actinomycetota</taxon>
        <taxon>Actinomycetes</taxon>
        <taxon>Streptosporangiales</taxon>
        <taxon>Streptosporangiaceae</taxon>
        <taxon>Planotetraspora</taxon>
    </lineage>
</organism>
<dbReference type="Gene3D" id="3.40.50.2300">
    <property type="match status" value="1"/>
</dbReference>
<dbReference type="InterPro" id="IPR052016">
    <property type="entry name" value="Bact_Sigma-Reg"/>
</dbReference>
<dbReference type="CDD" id="cd00156">
    <property type="entry name" value="REC"/>
    <property type="match status" value="1"/>
</dbReference>
<sequence length="423" mass="45007">MITPSPDLPDPLTLLLIEDDSADAFLVEELLADAERPPKITWARTLAEGRERLTDDVQCVLVDLSLPDATGLEALEQVLSMASDTAVLVLTGLNDAHVGIEAVAAGAQDFLVKQDVDDRLLTRAVRYAIERKRADVAMRELVAERIVGQENARLERGLLPVPLLPPASLLHHQTRYLPGRVRGLLAGDFWDTVQTADGAVHVLIGDVCGHGPDEAALGTALRIGWRTLVLAGHTGDELLGTLDTLLRNERKSPEIFTTLCTATIDPDLRNARMHVVGHPSPLVIRDGVVDVVTDIPSGPPLGIFDDVDWNPVDIPLGDRWSLLLYTDGLIEATVGTGRDMLGTDGLAGIVRDHGGVDLDRIIAQVGDALNDDVAAVLVSRNDVPGDDASGNDGPRNDGPRNDIVGNGLSGGRLSGNEGNAGTP</sequence>
<evidence type="ECO:0000313" key="6">
    <source>
        <dbReference type="Proteomes" id="UP000622547"/>
    </source>
</evidence>
<gene>
    <name evidence="5" type="ORF">Pph01_22870</name>
</gene>
<dbReference type="PANTHER" id="PTHR43156">
    <property type="entry name" value="STAGE II SPORULATION PROTEIN E-RELATED"/>
    <property type="match status" value="1"/>
</dbReference>
<feature type="domain" description="Response regulatory" evidence="4">
    <location>
        <begin position="13"/>
        <end position="128"/>
    </location>
</feature>
<dbReference type="InterPro" id="IPR001789">
    <property type="entry name" value="Sig_transdc_resp-reg_receiver"/>
</dbReference>
<dbReference type="GO" id="GO:0000160">
    <property type="term" value="P:phosphorelay signal transduction system"/>
    <property type="evidence" value="ECO:0007669"/>
    <property type="project" value="InterPro"/>
</dbReference>
<name>A0A8J3U2Q5_9ACTN</name>
<protein>
    <recommendedName>
        <fullName evidence="4">Response regulatory domain-containing protein</fullName>
    </recommendedName>
</protein>
<dbReference type="Proteomes" id="UP000622547">
    <property type="component" value="Unassembled WGS sequence"/>
</dbReference>
<dbReference type="SMART" id="SM00331">
    <property type="entry name" value="PP2C_SIG"/>
    <property type="match status" value="1"/>
</dbReference>
<accession>A0A8J3U2Q5</accession>
<dbReference type="InterPro" id="IPR001932">
    <property type="entry name" value="PPM-type_phosphatase-like_dom"/>
</dbReference>
<dbReference type="Pfam" id="PF00072">
    <property type="entry name" value="Response_reg"/>
    <property type="match status" value="1"/>
</dbReference>
<dbReference type="InterPro" id="IPR011006">
    <property type="entry name" value="CheY-like_superfamily"/>
</dbReference>
<dbReference type="SUPFAM" id="SSF52172">
    <property type="entry name" value="CheY-like"/>
    <property type="match status" value="1"/>
</dbReference>
<reference evidence="5 6" key="1">
    <citation type="submission" date="2021-01" db="EMBL/GenBank/DDBJ databases">
        <title>Whole genome shotgun sequence of Planotetraspora phitsanulokensis NBRC 104273.</title>
        <authorList>
            <person name="Komaki H."/>
            <person name="Tamura T."/>
        </authorList>
    </citation>
    <scope>NUCLEOTIDE SEQUENCE [LARGE SCALE GENOMIC DNA]</scope>
    <source>
        <strain evidence="5 6">NBRC 104273</strain>
    </source>
</reference>
<evidence type="ECO:0000259" key="4">
    <source>
        <dbReference type="PROSITE" id="PS50110"/>
    </source>
</evidence>
<proteinExistence type="predicted"/>
<evidence type="ECO:0000256" key="3">
    <source>
        <dbReference type="SAM" id="MobiDB-lite"/>
    </source>
</evidence>
<feature type="modified residue" description="4-aspartylphosphate" evidence="2">
    <location>
        <position position="63"/>
    </location>
</feature>
<keyword evidence="1" id="KW-0378">Hydrolase</keyword>
<feature type="region of interest" description="Disordered" evidence="3">
    <location>
        <begin position="381"/>
        <end position="423"/>
    </location>
</feature>